<dbReference type="EMBL" id="KL596708">
    <property type="protein sequence ID" value="KER28061.1"/>
    <property type="molecule type" value="Genomic_DNA"/>
</dbReference>
<dbReference type="AlphaFoldDB" id="A0A074ZLW7"/>
<dbReference type="GeneID" id="20319219"/>
<evidence type="ECO:0000256" key="1">
    <source>
        <dbReference type="SAM" id="MobiDB-lite"/>
    </source>
</evidence>
<feature type="compositionally biased region" description="Low complexity" evidence="1">
    <location>
        <begin position="112"/>
        <end position="122"/>
    </location>
</feature>
<evidence type="ECO:0000313" key="2">
    <source>
        <dbReference type="EMBL" id="KER28061.1"/>
    </source>
</evidence>
<evidence type="ECO:0000313" key="3">
    <source>
        <dbReference type="Proteomes" id="UP000054324"/>
    </source>
</evidence>
<dbReference type="OrthoDB" id="10435823at2759"/>
<dbReference type="KEGG" id="ovi:T265_05037"/>
<gene>
    <name evidence="2" type="ORF">T265_05037</name>
</gene>
<dbReference type="RefSeq" id="XP_009168201.1">
    <property type="nucleotide sequence ID" value="XM_009169937.1"/>
</dbReference>
<keyword evidence="3" id="KW-1185">Reference proteome</keyword>
<dbReference type="CTD" id="20319219"/>
<sequence>MPEMDDQHKNREITSIRGEIVVTLLLFVHVTQELDVSKQRIDADFPLAPGRLYTYFFKDVLPDEEGSVRVRVHLYDQNNREFVCLETSVTLPTGVVSLLLTRRNIRSLANWSSQSNANSSKPSVRKPAVPCENAFDDNRGRFTLRSPTKYSILTGLNTLNVRETSSCR</sequence>
<name>A0A074ZLW7_OPIVI</name>
<feature type="region of interest" description="Disordered" evidence="1">
    <location>
        <begin position="112"/>
        <end position="131"/>
    </location>
</feature>
<protein>
    <submittedName>
        <fullName evidence="2">Uncharacterized protein</fullName>
    </submittedName>
</protein>
<proteinExistence type="predicted"/>
<organism evidence="2 3">
    <name type="scientific">Opisthorchis viverrini</name>
    <name type="common">Southeast Asian liver fluke</name>
    <dbReference type="NCBI Taxonomy" id="6198"/>
    <lineage>
        <taxon>Eukaryota</taxon>
        <taxon>Metazoa</taxon>
        <taxon>Spiralia</taxon>
        <taxon>Lophotrochozoa</taxon>
        <taxon>Platyhelminthes</taxon>
        <taxon>Trematoda</taxon>
        <taxon>Digenea</taxon>
        <taxon>Opisthorchiida</taxon>
        <taxon>Opisthorchiata</taxon>
        <taxon>Opisthorchiidae</taxon>
        <taxon>Opisthorchis</taxon>
    </lineage>
</organism>
<accession>A0A074ZLW7</accession>
<reference evidence="2 3" key="1">
    <citation type="submission" date="2013-11" db="EMBL/GenBank/DDBJ databases">
        <title>Opisthorchis viverrini - life in the bile duct.</title>
        <authorList>
            <person name="Young N.D."/>
            <person name="Nagarajan N."/>
            <person name="Lin S.J."/>
            <person name="Korhonen P.K."/>
            <person name="Jex A.R."/>
            <person name="Hall R.S."/>
            <person name="Safavi-Hemami H."/>
            <person name="Kaewkong W."/>
            <person name="Bertrand D."/>
            <person name="Gao S."/>
            <person name="Seet Q."/>
            <person name="Wongkham S."/>
            <person name="Teh B.T."/>
            <person name="Wongkham C."/>
            <person name="Intapan P.M."/>
            <person name="Maleewong W."/>
            <person name="Yang X."/>
            <person name="Hu M."/>
            <person name="Wang Z."/>
            <person name="Hofmann A."/>
            <person name="Sternberg P.W."/>
            <person name="Tan P."/>
            <person name="Wang J."/>
            <person name="Gasser R.B."/>
        </authorList>
    </citation>
    <scope>NUCLEOTIDE SEQUENCE [LARGE SCALE GENOMIC DNA]</scope>
</reference>
<dbReference type="Proteomes" id="UP000054324">
    <property type="component" value="Unassembled WGS sequence"/>
</dbReference>